<keyword evidence="3" id="KW-0238">DNA-binding</keyword>
<dbReference type="GO" id="GO:0005829">
    <property type="term" value="C:cytosol"/>
    <property type="evidence" value="ECO:0007669"/>
    <property type="project" value="TreeGrafter"/>
</dbReference>
<dbReference type="PANTHER" id="PTHR30419">
    <property type="entry name" value="HTH-TYPE TRANSCRIPTIONAL REGULATOR YBHD"/>
    <property type="match status" value="1"/>
</dbReference>
<evidence type="ECO:0000259" key="5">
    <source>
        <dbReference type="PROSITE" id="PS50931"/>
    </source>
</evidence>
<reference evidence="6 7" key="1">
    <citation type="submission" date="2019-10" db="EMBL/GenBank/DDBJ databases">
        <title>Pseudopuniceibacterium sp. HQ09 islated from Antarctica.</title>
        <authorList>
            <person name="Liao L."/>
            <person name="Su S."/>
            <person name="Chen B."/>
            <person name="Yu Y."/>
        </authorList>
    </citation>
    <scope>NUCLEOTIDE SEQUENCE [LARGE SCALE GENOMIC DNA]</scope>
    <source>
        <strain evidence="6 7">HQ09</strain>
    </source>
</reference>
<dbReference type="PANTHER" id="PTHR30419:SF30">
    <property type="entry name" value="LYSR FAMILY TRANSCRIPTIONAL REGULATOR"/>
    <property type="match status" value="1"/>
</dbReference>
<dbReference type="CDD" id="cd05466">
    <property type="entry name" value="PBP2_LTTR_substrate"/>
    <property type="match status" value="1"/>
</dbReference>
<dbReference type="Pfam" id="PF03466">
    <property type="entry name" value="LysR_substrate"/>
    <property type="match status" value="1"/>
</dbReference>
<protein>
    <submittedName>
        <fullName evidence="6">LysR family transcriptional regulator</fullName>
    </submittedName>
</protein>
<dbReference type="InterPro" id="IPR005119">
    <property type="entry name" value="LysR_subst-bd"/>
</dbReference>
<dbReference type="Gene3D" id="1.10.10.10">
    <property type="entry name" value="Winged helix-like DNA-binding domain superfamily/Winged helix DNA-binding domain"/>
    <property type="match status" value="1"/>
</dbReference>
<feature type="domain" description="HTH lysR-type" evidence="5">
    <location>
        <begin position="43"/>
        <end position="100"/>
    </location>
</feature>
<evidence type="ECO:0000256" key="4">
    <source>
        <dbReference type="ARBA" id="ARBA00023163"/>
    </source>
</evidence>
<evidence type="ECO:0000256" key="1">
    <source>
        <dbReference type="ARBA" id="ARBA00009437"/>
    </source>
</evidence>
<dbReference type="SUPFAM" id="SSF46785">
    <property type="entry name" value="Winged helix' DNA-binding domain"/>
    <property type="match status" value="1"/>
</dbReference>
<evidence type="ECO:0000256" key="3">
    <source>
        <dbReference type="ARBA" id="ARBA00023125"/>
    </source>
</evidence>
<evidence type="ECO:0000313" key="6">
    <source>
        <dbReference type="EMBL" id="QOL80520.1"/>
    </source>
</evidence>
<comment type="similarity">
    <text evidence="1">Belongs to the LysR transcriptional regulatory family.</text>
</comment>
<dbReference type="KEGG" id="pshq:F3W81_06675"/>
<dbReference type="GO" id="GO:0003700">
    <property type="term" value="F:DNA-binding transcription factor activity"/>
    <property type="evidence" value="ECO:0007669"/>
    <property type="project" value="InterPro"/>
</dbReference>
<evidence type="ECO:0000256" key="2">
    <source>
        <dbReference type="ARBA" id="ARBA00023015"/>
    </source>
</evidence>
<evidence type="ECO:0000313" key="7">
    <source>
        <dbReference type="Proteomes" id="UP000594118"/>
    </source>
</evidence>
<organism evidence="6 7">
    <name type="scientific">Pseudooceanicola spongiae</name>
    <dbReference type="NCBI Taxonomy" id="2613965"/>
    <lineage>
        <taxon>Bacteria</taxon>
        <taxon>Pseudomonadati</taxon>
        <taxon>Pseudomonadota</taxon>
        <taxon>Alphaproteobacteria</taxon>
        <taxon>Rhodobacterales</taxon>
        <taxon>Paracoccaceae</taxon>
        <taxon>Pseudooceanicola</taxon>
    </lineage>
</organism>
<dbReference type="Proteomes" id="UP000594118">
    <property type="component" value="Chromosome"/>
</dbReference>
<gene>
    <name evidence="6" type="ORF">F3W81_06675</name>
</gene>
<keyword evidence="4" id="KW-0804">Transcription</keyword>
<dbReference type="InterPro" id="IPR000847">
    <property type="entry name" value="LysR_HTH_N"/>
</dbReference>
<dbReference type="InterPro" id="IPR036390">
    <property type="entry name" value="WH_DNA-bd_sf"/>
</dbReference>
<keyword evidence="7" id="KW-1185">Reference proteome</keyword>
<name>A0A7L9WN72_9RHOB</name>
<dbReference type="SUPFAM" id="SSF53850">
    <property type="entry name" value="Periplasmic binding protein-like II"/>
    <property type="match status" value="1"/>
</dbReference>
<dbReference type="PROSITE" id="PS50931">
    <property type="entry name" value="HTH_LYSR"/>
    <property type="match status" value="1"/>
</dbReference>
<dbReference type="GO" id="GO:0003677">
    <property type="term" value="F:DNA binding"/>
    <property type="evidence" value="ECO:0007669"/>
    <property type="project" value="UniProtKB-KW"/>
</dbReference>
<dbReference type="Gene3D" id="3.40.190.290">
    <property type="match status" value="1"/>
</dbReference>
<dbReference type="Pfam" id="PF00126">
    <property type="entry name" value="HTH_1"/>
    <property type="match status" value="1"/>
</dbReference>
<dbReference type="EMBL" id="CP045201">
    <property type="protein sequence ID" value="QOL80520.1"/>
    <property type="molecule type" value="Genomic_DNA"/>
</dbReference>
<proteinExistence type="inferred from homology"/>
<sequence>MTAPFALFGGFIGKFYDSHVTVTGSSYRGRMKTLLPKEALAALTLARLRALNSVMETGSFSAAARRMEVSQATISQQVRDLERALSVELFKRIANDMVPTSLCQDIYKTSREIEDAGERIAKILSQHSTLEQGELRVGLGNPLPGMALIAAFQDHFPNVNVKIEMGSWSKIVQAVTEGRVDVAVLPEVPDQPRFKRRKIQSQSVVVIVHPQHPLATQAEVTCRDLMQERLIMRTGGSSTQRVVDEAFKTAGLSPRASIVLDTRDGVLDAVAHRLGVGFMWNKGASRQDGFIQIPCRDMHLERADYVFTLRATKGTLPEVFFAFDRREI</sequence>
<dbReference type="InterPro" id="IPR036388">
    <property type="entry name" value="WH-like_DNA-bd_sf"/>
</dbReference>
<keyword evidence="2" id="KW-0805">Transcription regulation</keyword>
<dbReference type="AlphaFoldDB" id="A0A7L9WN72"/>
<dbReference type="PRINTS" id="PR00039">
    <property type="entry name" value="HTHLYSR"/>
</dbReference>
<accession>A0A7L9WN72</accession>
<dbReference type="InterPro" id="IPR050950">
    <property type="entry name" value="HTH-type_LysR_regulators"/>
</dbReference>